<dbReference type="Proteomes" id="UP000037931">
    <property type="component" value="Unassembled WGS sequence"/>
</dbReference>
<keyword evidence="3" id="KW-1185">Reference proteome</keyword>
<dbReference type="STRING" id="50340.PF66_02784"/>
<proteinExistence type="predicted"/>
<name>A0A0N1J5Y4_9PSED</name>
<dbReference type="EMBL" id="JSYZ01000009">
    <property type="protein sequence ID" value="KPA90722.1"/>
    <property type="molecule type" value="Genomic_DNA"/>
</dbReference>
<comment type="caution">
    <text evidence="2">The sequence shown here is derived from an EMBL/GenBank/DDBJ whole genome shotgun (WGS) entry which is preliminary data.</text>
</comment>
<reference evidence="2 3" key="1">
    <citation type="journal article" date="2015" name="PLoS ONE">
        <title>Rice-Infecting Pseudomonas Genomes Are Highly Accessorized and Harbor Multiple Putative Virulence Mechanisms to Cause Sheath Brown Rot.</title>
        <authorList>
            <person name="Quibod I.L."/>
            <person name="Grande G."/>
            <person name="Oreiro E.G."/>
            <person name="Borja F.N."/>
            <person name="Dossa G.S."/>
            <person name="Mauleon R."/>
            <person name="Cruz C.V."/>
            <person name="Oliva R."/>
        </authorList>
    </citation>
    <scope>NUCLEOTIDE SEQUENCE [LARGE SCALE GENOMIC DNA]</scope>
    <source>
        <strain evidence="2 3">IRRI 6609</strain>
    </source>
</reference>
<dbReference type="PATRIC" id="fig|50340.43.peg.6176"/>
<dbReference type="AlphaFoldDB" id="A0A0N1J5Y4"/>
<keyword evidence="1" id="KW-1133">Transmembrane helix</keyword>
<accession>A0A0N1J5Y4</accession>
<keyword evidence="1" id="KW-0472">Membrane</keyword>
<protein>
    <submittedName>
        <fullName evidence="2">Uncharacterized protein</fullName>
    </submittedName>
</protein>
<evidence type="ECO:0000313" key="3">
    <source>
        <dbReference type="Proteomes" id="UP000037931"/>
    </source>
</evidence>
<organism evidence="2 3">
    <name type="scientific">Pseudomonas asplenii</name>
    <dbReference type="NCBI Taxonomy" id="53407"/>
    <lineage>
        <taxon>Bacteria</taxon>
        <taxon>Pseudomonadati</taxon>
        <taxon>Pseudomonadota</taxon>
        <taxon>Gammaproteobacteria</taxon>
        <taxon>Pseudomonadales</taxon>
        <taxon>Pseudomonadaceae</taxon>
        <taxon>Pseudomonas</taxon>
    </lineage>
</organism>
<gene>
    <name evidence="2" type="ORF">PF66_02784</name>
</gene>
<evidence type="ECO:0000256" key="1">
    <source>
        <dbReference type="SAM" id="Phobius"/>
    </source>
</evidence>
<keyword evidence="1" id="KW-0812">Transmembrane</keyword>
<evidence type="ECO:0000313" key="2">
    <source>
        <dbReference type="EMBL" id="KPA90722.1"/>
    </source>
</evidence>
<sequence length="47" mass="4998">MGAHEQGPEHLRPMAMLLAHLQGLAVGALPILGLTLLVCLLLPANFR</sequence>
<feature type="transmembrane region" description="Helical" evidence="1">
    <location>
        <begin position="20"/>
        <end position="42"/>
    </location>
</feature>